<protein>
    <submittedName>
        <fullName evidence="3">Uncharacterized protein</fullName>
    </submittedName>
</protein>
<keyword evidence="2" id="KW-0812">Transmembrane</keyword>
<organism evidence="3 4">
    <name type="scientific">Microbispora amethystogenes</name>
    <dbReference type="NCBI Taxonomy" id="1427754"/>
    <lineage>
        <taxon>Bacteria</taxon>
        <taxon>Bacillati</taxon>
        <taxon>Actinomycetota</taxon>
        <taxon>Actinomycetes</taxon>
        <taxon>Streptosporangiales</taxon>
        <taxon>Streptosporangiaceae</taxon>
        <taxon>Microbispora</taxon>
    </lineage>
</organism>
<proteinExistence type="predicted"/>
<gene>
    <name evidence="3" type="ORF">Mam01_64000</name>
</gene>
<name>A0ABQ4FN51_9ACTN</name>
<reference evidence="3 4" key="1">
    <citation type="submission" date="2021-01" db="EMBL/GenBank/DDBJ databases">
        <title>Whole genome shotgun sequence of Microbispora amethystogenes NBRC 101907.</title>
        <authorList>
            <person name="Komaki H."/>
            <person name="Tamura T."/>
        </authorList>
    </citation>
    <scope>NUCLEOTIDE SEQUENCE [LARGE SCALE GENOMIC DNA]</scope>
    <source>
        <strain evidence="3 4">NBRC 101907</strain>
    </source>
</reference>
<dbReference type="Proteomes" id="UP000651728">
    <property type="component" value="Unassembled WGS sequence"/>
</dbReference>
<evidence type="ECO:0000313" key="4">
    <source>
        <dbReference type="Proteomes" id="UP000651728"/>
    </source>
</evidence>
<dbReference type="EMBL" id="BOOB01000057">
    <property type="protein sequence ID" value="GIH36236.1"/>
    <property type="molecule type" value="Genomic_DNA"/>
</dbReference>
<evidence type="ECO:0000256" key="2">
    <source>
        <dbReference type="SAM" id="Phobius"/>
    </source>
</evidence>
<keyword evidence="4" id="KW-1185">Reference proteome</keyword>
<comment type="caution">
    <text evidence="3">The sequence shown here is derived from an EMBL/GenBank/DDBJ whole genome shotgun (WGS) entry which is preliminary data.</text>
</comment>
<keyword evidence="2" id="KW-0472">Membrane</keyword>
<evidence type="ECO:0000256" key="1">
    <source>
        <dbReference type="SAM" id="MobiDB-lite"/>
    </source>
</evidence>
<feature type="transmembrane region" description="Helical" evidence="2">
    <location>
        <begin position="372"/>
        <end position="394"/>
    </location>
</feature>
<feature type="transmembrane region" description="Helical" evidence="2">
    <location>
        <begin position="293"/>
        <end position="317"/>
    </location>
</feature>
<keyword evidence="2" id="KW-1133">Transmembrane helix</keyword>
<accession>A0ABQ4FN51</accession>
<dbReference type="InterPro" id="IPR043993">
    <property type="entry name" value="T4SS_pilin"/>
</dbReference>
<feature type="transmembrane region" description="Helical" evidence="2">
    <location>
        <begin position="337"/>
        <end position="360"/>
    </location>
</feature>
<feature type="region of interest" description="Disordered" evidence="1">
    <location>
        <begin position="207"/>
        <end position="272"/>
    </location>
</feature>
<dbReference type="RefSeq" id="WP_239101772.1">
    <property type="nucleotide sequence ID" value="NZ_BAABEJ010000021.1"/>
</dbReference>
<evidence type="ECO:0000313" key="3">
    <source>
        <dbReference type="EMBL" id="GIH36236.1"/>
    </source>
</evidence>
<dbReference type="Pfam" id="PF18895">
    <property type="entry name" value="T4SS_pilin"/>
    <property type="match status" value="1"/>
</dbReference>
<sequence length="400" mass="42190">MSTDPVAGSPLDTAETSFRLLTTGPGALSLNCTTLAPTLPRGEVNLAELRMLLTSRHVGDETRDAVWRELVNRARVRKGAWTVAAVGMAMPALRTIAATLTRDLPYGDPADVDSEILGGYLSALRRLDLDTTDVRARLCQAARCAGERAVRHIVSTTERRRLPDESPPLRRPRPCPELVLADSVALGVLSEHDAELILLTRLGAMPLRQPSPTTPPPPASSVNEEAPTASARSQGTPDAAPATDPKGGRDTTPGSARISFRPQPSAAGGTAPAARRWNVLPYRPLWQRAARVIGFRVLPMLAGAMPFVAAAATNALASPVVAAPSDLNTVFTNLRNWLIGLLATLATLMLTLGGLRYLVAGGDPGEVQKAKAALKAAAFGYALAVLAPLFVSILKRVVGG</sequence>